<gene>
    <name evidence="7" type="ORF">B6A14_09925</name>
</gene>
<dbReference type="InterPro" id="IPR017941">
    <property type="entry name" value="Rieske_2Fe-2S"/>
</dbReference>
<sequence>MTSKQEQAEKKVGASAGTSAKPQKLVPYGGYYTNKVPGHDPELTEVGPGTPMGEYMRGFWHPVCMSLELTDTPKFLTILGEELVAFRDGSGRVGVLHAHCVHRGASLEYGLIQEHGIKCCYHGMVFDVDGTCLNAPFPKGEEAEAKKYACSIQQGAYKAFERNGLVFAYMGPPDKEPPFPEWESDFTVAPGDELVPYSNFQHCNWLQVQDNAADNFHTAELHAAKNVVGGHFQGTTFDEVGAPTMEVHPDMQFVPIHGGRGLACSGARRVNNDKLFIRVQHQVLPNLSLHAYTSEDGSNKKLFSRFHIIRWTVPVDDFNSKMIGWRVMGPGIDTRGIGQKELVGYESIDFLDGQVALRRAERFGKHTINDIVDIPSDHRTRSNYKMAQYAPGDYEAIISQRPIAIHALENPTKFDAGPYLFRKLLRDAVRGSNPAASAEAFSEWLKEFNGAPNSYCSGNVFDLPIGATTEEEVAQRRFVAKSVISILTESEQCKGKEREVFVKQKMEELEQTAKAQFKH</sequence>
<dbReference type="AlphaFoldDB" id="A0A210RVL2"/>
<evidence type="ECO:0000256" key="4">
    <source>
        <dbReference type="ARBA" id="ARBA00023004"/>
    </source>
</evidence>
<evidence type="ECO:0000259" key="6">
    <source>
        <dbReference type="PROSITE" id="PS51296"/>
    </source>
</evidence>
<keyword evidence="8" id="KW-1185">Reference proteome</keyword>
<dbReference type="CDD" id="cd03479">
    <property type="entry name" value="Rieske_RO_Alpha_PhDO_like"/>
    <property type="match status" value="1"/>
</dbReference>
<dbReference type="GO" id="GO:0051537">
    <property type="term" value="F:2 iron, 2 sulfur cluster binding"/>
    <property type="evidence" value="ECO:0007669"/>
    <property type="project" value="UniProtKB-KW"/>
</dbReference>
<evidence type="ECO:0000313" key="8">
    <source>
        <dbReference type="Proteomes" id="UP000196880"/>
    </source>
</evidence>
<accession>A0A210RVL2</accession>
<dbReference type="RefSeq" id="WP_087910357.1">
    <property type="nucleotide sequence ID" value="NZ_NAIA01000004.1"/>
</dbReference>
<dbReference type="GO" id="GO:0005506">
    <property type="term" value="F:iron ion binding"/>
    <property type="evidence" value="ECO:0007669"/>
    <property type="project" value="InterPro"/>
</dbReference>
<evidence type="ECO:0000256" key="2">
    <source>
        <dbReference type="ARBA" id="ARBA00022723"/>
    </source>
</evidence>
<keyword evidence="1" id="KW-0001">2Fe-2S</keyword>
<dbReference type="PANTHER" id="PTHR21266:SF59">
    <property type="entry name" value="BLR4922 PROTEIN"/>
    <property type="match status" value="1"/>
</dbReference>
<dbReference type="PANTHER" id="PTHR21266">
    <property type="entry name" value="IRON-SULFUR DOMAIN CONTAINING PROTEIN"/>
    <property type="match status" value="1"/>
</dbReference>
<comment type="caution">
    <text evidence="7">The sequence shown here is derived from an EMBL/GenBank/DDBJ whole genome shotgun (WGS) entry which is preliminary data.</text>
</comment>
<reference evidence="7 8" key="1">
    <citation type="submission" date="2017-03" db="EMBL/GenBank/DDBJ databases">
        <title>New species Polynucleobacter sp. MWH-EgelM1-30-B4.</title>
        <authorList>
            <person name="Hahn M.W."/>
        </authorList>
    </citation>
    <scope>NUCLEOTIDE SEQUENCE [LARGE SCALE GENOMIC DNA]</scope>
    <source>
        <strain evidence="7 8">MWH-EgelM1-30-B4</strain>
    </source>
</reference>
<keyword evidence="5" id="KW-0411">Iron-sulfur</keyword>
<evidence type="ECO:0000256" key="5">
    <source>
        <dbReference type="ARBA" id="ARBA00023014"/>
    </source>
</evidence>
<dbReference type="Pfam" id="PF00355">
    <property type="entry name" value="Rieske"/>
    <property type="match status" value="1"/>
</dbReference>
<evidence type="ECO:0000256" key="3">
    <source>
        <dbReference type="ARBA" id="ARBA00023002"/>
    </source>
</evidence>
<dbReference type="InterPro" id="IPR050584">
    <property type="entry name" value="Cholesterol_7-desaturase"/>
</dbReference>
<dbReference type="GO" id="GO:0016491">
    <property type="term" value="F:oxidoreductase activity"/>
    <property type="evidence" value="ECO:0007669"/>
    <property type="project" value="UniProtKB-KW"/>
</dbReference>
<dbReference type="Gene3D" id="2.102.10.10">
    <property type="entry name" value="Rieske [2Fe-2S] iron-sulphur domain"/>
    <property type="match status" value="1"/>
</dbReference>
<evidence type="ECO:0000256" key="1">
    <source>
        <dbReference type="ARBA" id="ARBA00022714"/>
    </source>
</evidence>
<keyword evidence="2" id="KW-0479">Metal-binding</keyword>
<keyword evidence="3" id="KW-0560">Oxidoreductase</keyword>
<proteinExistence type="predicted"/>
<dbReference type="PROSITE" id="PS51296">
    <property type="entry name" value="RIESKE"/>
    <property type="match status" value="1"/>
</dbReference>
<feature type="domain" description="Rieske" evidence="6">
    <location>
        <begin position="60"/>
        <end position="140"/>
    </location>
</feature>
<protein>
    <submittedName>
        <fullName evidence="7">(2Fe-2S)-binding protein</fullName>
    </submittedName>
</protein>
<dbReference type="SUPFAM" id="SSF55961">
    <property type="entry name" value="Bet v1-like"/>
    <property type="match status" value="1"/>
</dbReference>
<keyword evidence="4" id="KW-0408">Iron</keyword>
<dbReference type="OrthoDB" id="9790995at2"/>
<dbReference type="InterPro" id="IPR015881">
    <property type="entry name" value="ARHD_Rieske_2Fe_2S"/>
</dbReference>
<dbReference type="PROSITE" id="PS00570">
    <property type="entry name" value="RING_HYDROXYL_ALPHA"/>
    <property type="match status" value="1"/>
</dbReference>
<evidence type="ECO:0000313" key="7">
    <source>
        <dbReference type="EMBL" id="OWF64980.1"/>
    </source>
</evidence>
<dbReference type="SUPFAM" id="SSF50022">
    <property type="entry name" value="ISP domain"/>
    <property type="match status" value="1"/>
</dbReference>
<dbReference type="Proteomes" id="UP000196880">
    <property type="component" value="Unassembled WGS sequence"/>
</dbReference>
<organism evidence="7 8">
    <name type="scientific">Polynucleobacter hirudinilacicola</name>
    <dbReference type="NCBI Taxonomy" id="1743166"/>
    <lineage>
        <taxon>Bacteria</taxon>
        <taxon>Pseudomonadati</taxon>
        <taxon>Pseudomonadota</taxon>
        <taxon>Betaproteobacteria</taxon>
        <taxon>Burkholderiales</taxon>
        <taxon>Burkholderiaceae</taxon>
        <taxon>Polynucleobacter</taxon>
    </lineage>
</organism>
<dbReference type="EMBL" id="NAIA01000004">
    <property type="protein sequence ID" value="OWF64980.1"/>
    <property type="molecule type" value="Genomic_DNA"/>
</dbReference>
<name>A0A210RVL2_9BURK</name>
<dbReference type="InterPro" id="IPR036922">
    <property type="entry name" value="Rieske_2Fe-2S_sf"/>
</dbReference>